<dbReference type="Pfam" id="PF17862">
    <property type="entry name" value="AAA_lid_3"/>
    <property type="match status" value="2"/>
</dbReference>
<dbReference type="VEuPathDB" id="GiardiaDB:GMRT_14536"/>
<dbReference type="SMART" id="SM00382">
    <property type="entry name" value="AAA"/>
    <property type="match status" value="2"/>
</dbReference>
<evidence type="ECO:0000313" key="6">
    <source>
        <dbReference type="EMBL" id="TNJ29070.1"/>
    </source>
</evidence>
<evidence type="ECO:0000256" key="4">
    <source>
        <dbReference type="SAM" id="MobiDB-lite"/>
    </source>
</evidence>
<dbReference type="InterPro" id="IPR003959">
    <property type="entry name" value="ATPase_AAA_core"/>
</dbReference>
<dbReference type="PANTHER" id="PTHR23077:SF171">
    <property type="entry name" value="NUCLEAR VALOSIN-CONTAINING PROTEIN-LIKE"/>
    <property type="match status" value="1"/>
</dbReference>
<evidence type="ECO:0000256" key="1">
    <source>
        <dbReference type="ARBA" id="ARBA00022741"/>
    </source>
</evidence>
<keyword evidence="1" id="KW-0547">Nucleotide-binding</keyword>
<protein>
    <submittedName>
        <fullName evidence="6">Transitional endoplasmic reticulum ATPase</fullName>
    </submittedName>
</protein>
<dbReference type="GO" id="GO:0005524">
    <property type="term" value="F:ATP binding"/>
    <property type="evidence" value="ECO:0007669"/>
    <property type="project" value="UniProtKB-KW"/>
</dbReference>
<dbReference type="InterPro" id="IPR003593">
    <property type="entry name" value="AAA+_ATPase"/>
</dbReference>
<feature type="region of interest" description="Disordered" evidence="4">
    <location>
        <begin position="1"/>
        <end position="88"/>
    </location>
</feature>
<dbReference type="GO" id="GO:0005634">
    <property type="term" value="C:nucleus"/>
    <property type="evidence" value="ECO:0007669"/>
    <property type="project" value="TreeGrafter"/>
</dbReference>
<dbReference type="PANTHER" id="PTHR23077">
    <property type="entry name" value="AAA-FAMILY ATPASE"/>
    <property type="match status" value="1"/>
</dbReference>
<dbReference type="InterPro" id="IPR050168">
    <property type="entry name" value="AAA_ATPase_domain"/>
</dbReference>
<dbReference type="GO" id="GO:0042254">
    <property type="term" value="P:ribosome biogenesis"/>
    <property type="evidence" value="ECO:0007669"/>
    <property type="project" value="TreeGrafter"/>
</dbReference>
<organism evidence="6 7">
    <name type="scientific">Giardia muris</name>
    <dbReference type="NCBI Taxonomy" id="5742"/>
    <lineage>
        <taxon>Eukaryota</taxon>
        <taxon>Metamonada</taxon>
        <taxon>Diplomonadida</taxon>
        <taxon>Hexamitidae</taxon>
        <taxon>Giardiinae</taxon>
        <taxon>Giardia</taxon>
    </lineage>
</organism>
<dbReference type="Proteomes" id="UP000315496">
    <property type="component" value="Chromosome 2"/>
</dbReference>
<evidence type="ECO:0000313" key="7">
    <source>
        <dbReference type="Proteomes" id="UP000315496"/>
    </source>
</evidence>
<dbReference type="InterPro" id="IPR027417">
    <property type="entry name" value="P-loop_NTPase"/>
</dbReference>
<comment type="caution">
    <text evidence="6">The sequence shown here is derived from an EMBL/GenBank/DDBJ whole genome shotgun (WGS) entry which is preliminary data.</text>
</comment>
<evidence type="ECO:0000259" key="5">
    <source>
        <dbReference type="SMART" id="SM00382"/>
    </source>
</evidence>
<gene>
    <name evidence="6" type="ORF">GMRT_14536</name>
</gene>
<dbReference type="Gene3D" id="1.10.8.60">
    <property type="match status" value="2"/>
</dbReference>
<name>A0A4Z1STJ6_GIAMU</name>
<dbReference type="EMBL" id="VDLU01000002">
    <property type="protein sequence ID" value="TNJ29070.1"/>
    <property type="molecule type" value="Genomic_DNA"/>
</dbReference>
<keyword evidence="7" id="KW-1185">Reference proteome</keyword>
<dbReference type="GO" id="GO:0016887">
    <property type="term" value="F:ATP hydrolysis activity"/>
    <property type="evidence" value="ECO:0007669"/>
    <property type="project" value="InterPro"/>
</dbReference>
<reference evidence="6 7" key="1">
    <citation type="submission" date="2019-05" db="EMBL/GenBank/DDBJ databases">
        <title>The compact genome of Giardia muris reveals important steps in the evolution of intestinal protozoan parasites.</title>
        <authorList>
            <person name="Xu F."/>
            <person name="Jimenez-Gonzalez A."/>
            <person name="Einarsson E."/>
            <person name="Astvaldsson A."/>
            <person name="Peirasmaki D."/>
            <person name="Eckmann L."/>
            <person name="Andersson J.O."/>
            <person name="Svard S.G."/>
            <person name="Jerlstrom-Hultqvist J."/>
        </authorList>
    </citation>
    <scope>NUCLEOTIDE SEQUENCE [LARGE SCALE GENOMIC DNA]</scope>
    <source>
        <strain evidence="6 7">Roberts-Thomson</strain>
    </source>
</reference>
<dbReference type="FunFam" id="3.40.50.300:FF:001025">
    <property type="entry name" value="ATPase family, AAA domain-containing 2B"/>
    <property type="match status" value="1"/>
</dbReference>
<keyword evidence="2" id="KW-0067">ATP-binding</keyword>
<evidence type="ECO:0000256" key="2">
    <source>
        <dbReference type="ARBA" id="ARBA00022840"/>
    </source>
</evidence>
<dbReference type="GO" id="GO:1990275">
    <property type="term" value="F:preribosome binding"/>
    <property type="evidence" value="ECO:0007669"/>
    <property type="project" value="TreeGrafter"/>
</dbReference>
<dbReference type="AlphaFoldDB" id="A0A4Z1STJ6"/>
<dbReference type="Pfam" id="PF00004">
    <property type="entry name" value="AAA"/>
    <property type="match status" value="2"/>
</dbReference>
<feature type="domain" description="AAA+ ATPase" evidence="5">
    <location>
        <begin position="134"/>
        <end position="297"/>
    </location>
</feature>
<feature type="domain" description="AAA+ ATPase" evidence="5">
    <location>
        <begin position="428"/>
        <end position="574"/>
    </location>
</feature>
<dbReference type="GO" id="GO:0003723">
    <property type="term" value="F:RNA binding"/>
    <property type="evidence" value="ECO:0007669"/>
    <property type="project" value="TreeGrafter"/>
</dbReference>
<proteinExistence type="predicted"/>
<dbReference type="InterPro" id="IPR041569">
    <property type="entry name" value="AAA_lid_3"/>
</dbReference>
<dbReference type="Gene3D" id="3.40.50.300">
    <property type="entry name" value="P-loop containing nucleotide triphosphate hydrolases"/>
    <property type="match status" value="2"/>
</dbReference>
<feature type="compositionally biased region" description="Polar residues" evidence="4">
    <location>
        <begin position="67"/>
        <end position="82"/>
    </location>
</feature>
<dbReference type="OrthoDB" id="27435at2759"/>
<sequence>MQEPPRHMVISIPAPDLKSVPDPPKGGSIRSAAYPSHPAYHRNSGSDTPGQPRVEPKLGPPRKRSPSDGQVQSNTKTSSTPVQIRPESAAYLQKPLPVRFSDLGGVEAVEESLTENVMWPLVYPDCYKSIGTAYSIGILVHGPTGSGKTALVHATANKIIDALKDSNQQVSFFQANASEFISSRIGTAEESLRTLFSDVCSTAPSLLFLDNIDIIAARGESAVSRDMSQRIITQLCALMDEVCQETAAFVSPEVTDGSNGFNGPVIIIGATTKITVIDNTLRRAGRFDREVVVPIPTKMQRLAIIQAITRTMNLQMDFTLEQVAACTPGYVGADLVALVREAGKHAIRRVIKSSSIASAISREAVTLEDFTTATRTMIPTALREGFATVADVSFEDIGALSFLKDEFEQHLLQPLRNPERFERLGLSKFGGIIMFSPPGQGKTLICKALSAKAEINFISVKGPELLNMFYGESERAIRNVFARARASAPCILFLDEFDSLAKKRGSQGSTADVGDKIVNTLLTELDGLHNNLSSTHISTNQIFVIAATNRIDLIDPGLLRPGRFDKVLYIPLPNASERADIITTIIHSQGIALEDDLASDEALKRFTATLAAKTTNFTGADLAGLIRKAGTEVVRESSIGSAIGRRHFERALKTTQPSVSDADRARYDRLAEEYANFLARS</sequence>
<accession>A0A4Z1STJ6</accession>
<keyword evidence="3" id="KW-0175">Coiled coil</keyword>
<evidence type="ECO:0000256" key="3">
    <source>
        <dbReference type="ARBA" id="ARBA00023054"/>
    </source>
</evidence>
<dbReference type="SUPFAM" id="SSF52540">
    <property type="entry name" value="P-loop containing nucleoside triphosphate hydrolases"/>
    <property type="match status" value="2"/>
</dbReference>